<dbReference type="FunFam" id="3.30.1330.40:FF:000001">
    <property type="entry name" value="L-PSP family endoribonuclease"/>
    <property type="match status" value="1"/>
</dbReference>
<dbReference type="InterPro" id="IPR006175">
    <property type="entry name" value="YjgF/YER057c/UK114"/>
</dbReference>
<dbReference type="Pfam" id="PF01042">
    <property type="entry name" value="Ribonuc_L-PSP"/>
    <property type="match status" value="1"/>
</dbReference>
<proteinExistence type="inferred from homology"/>
<dbReference type="InterPro" id="IPR006056">
    <property type="entry name" value="RidA"/>
</dbReference>
<organism evidence="2 3">
    <name type="scientific">Pseudomonas karstica</name>
    <dbReference type="NCBI Taxonomy" id="1055468"/>
    <lineage>
        <taxon>Bacteria</taxon>
        <taxon>Pseudomonadati</taxon>
        <taxon>Pseudomonadota</taxon>
        <taxon>Gammaproteobacteria</taxon>
        <taxon>Pseudomonadales</taxon>
        <taxon>Pseudomonadaceae</taxon>
        <taxon>Pseudomonas</taxon>
    </lineage>
</organism>
<evidence type="ECO:0000313" key="2">
    <source>
        <dbReference type="EMBL" id="MTD20773.1"/>
    </source>
</evidence>
<evidence type="ECO:0000313" key="3">
    <source>
        <dbReference type="Proteomes" id="UP000431485"/>
    </source>
</evidence>
<comment type="caution">
    <text evidence="2">The sequence shown here is derived from an EMBL/GenBank/DDBJ whole genome shotgun (WGS) entry which is preliminary data.</text>
</comment>
<keyword evidence="3" id="KW-1185">Reference proteome</keyword>
<dbReference type="CDD" id="cd00448">
    <property type="entry name" value="YjgF_YER057c_UK114_family"/>
    <property type="match status" value="1"/>
</dbReference>
<dbReference type="SUPFAM" id="SSF55298">
    <property type="entry name" value="YjgF-like"/>
    <property type="match status" value="1"/>
</dbReference>
<name>A0A7X2UZQ6_9PSED</name>
<dbReference type="GO" id="GO:0005829">
    <property type="term" value="C:cytosol"/>
    <property type="evidence" value="ECO:0007669"/>
    <property type="project" value="TreeGrafter"/>
</dbReference>
<comment type="similarity">
    <text evidence="1">Belongs to the RutC family.</text>
</comment>
<protein>
    <submittedName>
        <fullName evidence="2">RidA family protein</fullName>
    </submittedName>
</protein>
<sequence>MFKTDVPLIAFGISSTIKRYWPVSTALAIALAVHSSFSAASPQHAEQRNLVTANAPTAIGPYAQAVRAGETLYLSGQLPIDPASGAFLADAPIEVQTSRVLDNIQAVLAADGLEMRDIVSTTVYLKDLNDFTKMNEVYASYFKQSPPARVTVQVSRLPKDSAIEISSIAQRR</sequence>
<gene>
    <name evidence="2" type="ORF">GIR22_16725</name>
</gene>
<dbReference type="Proteomes" id="UP000431485">
    <property type="component" value="Unassembled WGS sequence"/>
</dbReference>
<dbReference type="Gene3D" id="3.30.1330.40">
    <property type="entry name" value="RutC-like"/>
    <property type="match status" value="1"/>
</dbReference>
<dbReference type="PROSITE" id="PS01094">
    <property type="entry name" value="UPF0076"/>
    <property type="match status" value="1"/>
</dbReference>
<dbReference type="EMBL" id="WLYI01000022">
    <property type="protein sequence ID" value="MTD20773.1"/>
    <property type="molecule type" value="Genomic_DNA"/>
</dbReference>
<dbReference type="RefSeq" id="WP_154744411.1">
    <property type="nucleotide sequence ID" value="NZ_JBHSTG010000009.1"/>
</dbReference>
<dbReference type="AlphaFoldDB" id="A0A7X2UZQ6"/>
<dbReference type="NCBIfam" id="TIGR00004">
    <property type="entry name" value="Rid family detoxifying hydrolase"/>
    <property type="match status" value="1"/>
</dbReference>
<dbReference type="PANTHER" id="PTHR11803:SF39">
    <property type="entry name" value="2-IMINOBUTANOATE_2-IMINOPROPANOATE DEAMINASE"/>
    <property type="match status" value="1"/>
</dbReference>
<accession>A0A7X2UZQ6</accession>
<dbReference type="GO" id="GO:0019239">
    <property type="term" value="F:deaminase activity"/>
    <property type="evidence" value="ECO:0007669"/>
    <property type="project" value="TreeGrafter"/>
</dbReference>
<dbReference type="InterPro" id="IPR035959">
    <property type="entry name" value="RutC-like_sf"/>
</dbReference>
<dbReference type="OrthoDB" id="9803101at2"/>
<evidence type="ECO:0000256" key="1">
    <source>
        <dbReference type="ARBA" id="ARBA00010552"/>
    </source>
</evidence>
<reference evidence="2 3" key="1">
    <citation type="submission" date="2019-11" db="EMBL/GenBank/DDBJ databases">
        <title>Pseudmonas karstica sp. nov. and Pseudomonas spelaei sp. nov. from caves.</title>
        <authorList>
            <person name="Zeman M."/>
        </authorList>
    </citation>
    <scope>NUCLEOTIDE SEQUENCE [LARGE SCALE GENOMIC DNA]</scope>
    <source>
        <strain evidence="2 3">CCM 7891</strain>
    </source>
</reference>
<dbReference type="PANTHER" id="PTHR11803">
    <property type="entry name" value="2-IMINOBUTANOATE/2-IMINOPROPANOATE DEAMINASE RIDA"/>
    <property type="match status" value="1"/>
</dbReference>
<dbReference type="InterPro" id="IPR019897">
    <property type="entry name" value="RidA_CS"/>
</dbReference>